<feature type="domain" description="FHA" evidence="1">
    <location>
        <begin position="337"/>
        <end position="388"/>
    </location>
</feature>
<dbReference type="Pfam" id="PF19909">
    <property type="entry name" value="DUF6382"/>
    <property type="match status" value="1"/>
</dbReference>
<dbReference type="Pfam" id="PF13240">
    <property type="entry name" value="Zn_Ribbon_1"/>
    <property type="match status" value="1"/>
</dbReference>
<comment type="caution">
    <text evidence="2">The sequence shown here is derived from an EMBL/GenBank/DDBJ whole genome shotgun (WGS) entry which is preliminary data.</text>
</comment>
<evidence type="ECO:0000313" key="3">
    <source>
        <dbReference type="Proteomes" id="UP001156102"/>
    </source>
</evidence>
<dbReference type="InterPro" id="IPR045962">
    <property type="entry name" value="DUF6382"/>
</dbReference>
<gene>
    <name evidence="2" type="ORF">NK662_12670</name>
</gene>
<dbReference type="PROSITE" id="PS50006">
    <property type="entry name" value="FHA_DOMAIN"/>
    <property type="match status" value="1"/>
</dbReference>
<protein>
    <submittedName>
        <fullName evidence="2">FHA domain-containing protein</fullName>
    </submittedName>
</protein>
<accession>A0AA41X9J0</accession>
<evidence type="ECO:0000259" key="1">
    <source>
        <dbReference type="PROSITE" id="PS50006"/>
    </source>
</evidence>
<proteinExistence type="predicted"/>
<dbReference type="SUPFAM" id="SSF49879">
    <property type="entry name" value="SMAD/FHA domain"/>
    <property type="match status" value="1"/>
</dbReference>
<dbReference type="CDD" id="cd00060">
    <property type="entry name" value="FHA"/>
    <property type="match status" value="1"/>
</dbReference>
<name>A0AA41X9J0_9BACI</name>
<dbReference type="Pfam" id="PF00498">
    <property type="entry name" value="FHA"/>
    <property type="match status" value="1"/>
</dbReference>
<reference evidence="2" key="1">
    <citation type="submission" date="2022-07" db="EMBL/GenBank/DDBJ databases">
        <authorList>
            <person name="Li W.-J."/>
            <person name="Deng Q.-Q."/>
        </authorList>
    </citation>
    <scope>NUCLEOTIDE SEQUENCE</scope>
    <source>
        <strain evidence="2">SYSU M60031</strain>
    </source>
</reference>
<dbReference type="InterPro" id="IPR026870">
    <property type="entry name" value="Zinc_ribbon_dom"/>
</dbReference>
<dbReference type="AlphaFoldDB" id="A0AA41X9J0"/>
<dbReference type="Proteomes" id="UP001156102">
    <property type="component" value="Unassembled WGS sequence"/>
</dbReference>
<dbReference type="Gene3D" id="2.60.200.20">
    <property type="match status" value="1"/>
</dbReference>
<organism evidence="2 3">
    <name type="scientific">Ectobacillus ponti</name>
    <dbReference type="NCBI Taxonomy" id="2961894"/>
    <lineage>
        <taxon>Bacteria</taxon>
        <taxon>Bacillati</taxon>
        <taxon>Bacillota</taxon>
        <taxon>Bacilli</taxon>
        <taxon>Bacillales</taxon>
        <taxon>Bacillaceae</taxon>
        <taxon>Ectobacillus</taxon>
    </lineage>
</organism>
<dbReference type="InterPro" id="IPR000253">
    <property type="entry name" value="FHA_dom"/>
</dbReference>
<dbReference type="RefSeq" id="WP_254759302.1">
    <property type="nucleotide sequence ID" value="NZ_JANCLT010000006.1"/>
</dbReference>
<dbReference type="SMART" id="SM00240">
    <property type="entry name" value="FHA"/>
    <property type="match status" value="1"/>
</dbReference>
<evidence type="ECO:0000313" key="2">
    <source>
        <dbReference type="EMBL" id="MCP8969380.1"/>
    </source>
</evidence>
<sequence length="413" mass="45897">MGKTSIEQNAGIHVVTNKLMYPEAVNERELQAIAGGHMSGLLPVKAEKGKKGTVLTSSVADVVSLRSYVGGVVSKTKFFNIVSQLIAIMKHCEKGLMNINNLMLDCDYIFVQPKSQTIKCIFWPIVNNQNACSAAEFLNDLPFQMIFSRDEKHDYVPIYLQYFQNNSSFSMNGFEKLILELMGKPLKSRLHIPTDTTESGEGRGVSARLEHAKGNTGNIAYNPLGKQDAANISNEEKKHQPASPVKQAEPKFCIHCGHARVEGAKFCVNCGTSLQPGFPAPGADEISTQNFSETTVLGMEENGGTTVLGMDTFEEPVFPYLIRSKTEEKISVNKPSFRIGKERSYCDYFVMNNNAVSRSHADILTRNGRYYILDNNSTNKTYVDGRAIPVQKEIEIFSGTKLKLANEEFVFYI</sequence>
<dbReference type="InterPro" id="IPR008984">
    <property type="entry name" value="SMAD_FHA_dom_sf"/>
</dbReference>
<keyword evidence="3" id="KW-1185">Reference proteome</keyword>
<dbReference type="EMBL" id="JANCLT010000006">
    <property type="protein sequence ID" value="MCP8969380.1"/>
    <property type="molecule type" value="Genomic_DNA"/>
</dbReference>